<dbReference type="Pfam" id="PF04240">
    <property type="entry name" value="Caroten_synth"/>
    <property type="match status" value="1"/>
</dbReference>
<dbReference type="RefSeq" id="WP_211423551.1">
    <property type="nucleotide sequence ID" value="NZ_CP072643.1"/>
</dbReference>
<dbReference type="InterPro" id="IPR007354">
    <property type="entry name" value="CruF-like"/>
</dbReference>
<reference evidence="2 3" key="1">
    <citation type="submission" date="2021-03" db="EMBL/GenBank/DDBJ databases">
        <title>Genomic and phenotypic characterization of Chloracidobacterium isolates provides evidence for multiple species.</title>
        <authorList>
            <person name="Saini M.K."/>
            <person name="Costas A.M.G."/>
            <person name="Tank M."/>
            <person name="Bryant D.A."/>
        </authorList>
    </citation>
    <scope>NUCLEOTIDE SEQUENCE [LARGE SCALE GENOMIC DNA]</scope>
    <source>
        <strain evidence="2 3">N</strain>
    </source>
</reference>
<dbReference type="Proteomes" id="UP000677668">
    <property type="component" value="Chromosome 2"/>
</dbReference>
<keyword evidence="1" id="KW-0812">Transmembrane</keyword>
<protein>
    <submittedName>
        <fullName evidence="2">Carotenoid biosynthesis protein</fullName>
    </submittedName>
</protein>
<feature type="transmembrane region" description="Helical" evidence="1">
    <location>
        <begin position="77"/>
        <end position="104"/>
    </location>
</feature>
<gene>
    <name evidence="2" type="ORF">J8C05_15010</name>
</gene>
<keyword evidence="1" id="KW-1133">Transmembrane helix</keyword>
<accession>A0ABX8B2U5</accession>
<evidence type="ECO:0000313" key="2">
    <source>
        <dbReference type="EMBL" id="QUV95319.1"/>
    </source>
</evidence>
<feature type="transmembrane region" description="Helical" evidence="1">
    <location>
        <begin position="124"/>
        <end position="141"/>
    </location>
</feature>
<dbReference type="PANTHER" id="PTHR39419:SF1">
    <property type="entry name" value="SLL0814 PROTEIN"/>
    <property type="match status" value="1"/>
</dbReference>
<feature type="transmembrane region" description="Helical" evidence="1">
    <location>
        <begin position="211"/>
        <end position="231"/>
    </location>
</feature>
<dbReference type="PANTHER" id="PTHR39419">
    <property type="entry name" value="SLL0814 PROTEIN"/>
    <property type="match status" value="1"/>
</dbReference>
<proteinExistence type="predicted"/>
<feature type="transmembrane region" description="Helical" evidence="1">
    <location>
        <begin position="12"/>
        <end position="31"/>
    </location>
</feature>
<organism evidence="2 3">
    <name type="scientific">Chloracidobacterium sp. N</name>
    <dbReference type="NCBI Taxonomy" id="2821540"/>
    <lineage>
        <taxon>Bacteria</taxon>
        <taxon>Pseudomonadati</taxon>
        <taxon>Acidobacteriota</taxon>
        <taxon>Terriglobia</taxon>
        <taxon>Terriglobales</taxon>
        <taxon>Acidobacteriaceae</taxon>
        <taxon>Chloracidobacterium</taxon>
        <taxon>Chloracidobacterium aggregatum</taxon>
    </lineage>
</organism>
<name>A0ABX8B2U5_9BACT</name>
<keyword evidence="1" id="KW-0472">Membrane</keyword>
<sequence length="265" mass="30212">MTDLLHRLAGTVLLRPYVFVFLLAYLFLAVARLGWLRTLVWTVTAYLIAWACEWSSIHNGFPFGRYDYIDRTSDRELWVAGVPFFDSLSFAFLSFISFEAAVILRTPLTSWHVSPDDAPARRSWLTTVYAGLLMMFLDVVIDPVTLQGERWFLGQIYGYPHGGPHFGVTIENYVGWFVVSVLITTTFRLWEATLLRGVARTGTFAFPFQHVAPLGVYFGIFAFNIAVTFWIGETTMGWASTFIAFLIGWMFVQHALSPYRSRPGE</sequence>
<dbReference type="EMBL" id="CP072643">
    <property type="protein sequence ID" value="QUV95319.1"/>
    <property type="molecule type" value="Genomic_DNA"/>
</dbReference>
<evidence type="ECO:0000256" key="1">
    <source>
        <dbReference type="SAM" id="Phobius"/>
    </source>
</evidence>
<feature type="transmembrane region" description="Helical" evidence="1">
    <location>
        <begin position="237"/>
        <end position="256"/>
    </location>
</feature>
<keyword evidence="3" id="KW-1185">Reference proteome</keyword>
<evidence type="ECO:0000313" key="3">
    <source>
        <dbReference type="Proteomes" id="UP000677668"/>
    </source>
</evidence>